<sequence>MSDHDDEWDELEEENEPKDPNVFELDDCLAAPSARSYTTRELHALIHEGVIDLNPPYQREIVWPEAKQSKLLDSIWRNFYVPPVVFAVYTDDEGERVKCCVDGKQRLTSIQRFFDGQIPYVNPKTKKKWWYTISTARKQSKLEIPERYKEDFAEKIVTCVEYHGLPHVDERDIFQRVQMGVALTAAEKLQAIPSPWSEWIGELQSRYVYIDDSLTQKINVTIKRGQDFQLIAGIVYCCDKLSEQEQAMPSSNNLNVWLSREDPPPDTFKGAIRDLFNRFWNIANDDDLNMAFTEMKQRVAPAEFIFTGVLLYVLRDRSPQEQAQAIYDLRSGIRDKHHDIRTRGDIIRDLWMMIDELSEDVVEEVKPSKKSRKQRDDAMDLDDDYRPKKKGRRK</sequence>
<evidence type="ECO:0000259" key="2">
    <source>
        <dbReference type="Pfam" id="PF03235"/>
    </source>
</evidence>
<dbReference type="STRING" id="1077348.A0A2G8SJQ5"/>
<dbReference type="PANTHER" id="PTHR39639">
    <property type="entry name" value="CHROMOSOME 16, WHOLE GENOME SHOTGUN SEQUENCE"/>
    <property type="match status" value="1"/>
</dbReference>
<evidence type="ECO:0000313" key="4">
    <source>
        <dbReference type="Proteomes" id="UP000230002"/>
    </source>
</evidence>
<dbReference type="Pfam" id="PF03235">
    <property type="entry name" value="GmrSD_N"/>
    <property type="match status" value="1"/>
</dbReference>
<accession>A0A2G8SJQ5</accession>
<dbReference type="Proteomes" id="UP000230002">
    <property type="component" value="Unassembled WGS sequence"/>
</dbReference>
<dbReference type="EMBL" id="AYKW01000006">
    <property type="protein sequence ID" value="PIL34001.1"/>
    <property type="molecule type" value="Genomic_DNA"/>
</dbReference>
<organism evidence="3 4">
    <name type="scientific">Ganoderma sinense ZZ0214-1</name>
    <dbReference type="NCBI Taxonomy" id="1077348"/>
    <lineage>
        <taxon>Eukaryota</taxon>
        <taxon>Fungi</taxon>
        <taxon>Dikarya</taxon>
        <taxon>Basidiomycota</taxon>
        <taxon>Agaricomycotina</taxon>
        <taxon>Agaricomycetes</taxon>
        <taxon>Polyporales</taxon>
        <taxon>Polyporaceae</taxon>
        <taxon>Ganoderma</taxon>
    </lineage>
</organism>
<feature type="domain" description="GmrSD restriction endonucleases N-terminal" evidence="2">
    <location>
        <begin position="52"/>
        <end position="159"/>
    </location>
</feature>
<gene>
    <name evidence="3" type="ORF">GSI_03709</name>
</gene>
<evidence type="ECO:0000256" key="1">
    <source>
        <dbReference type="SAM" id="MobiDB-lite"/>
    </source>
</evidence>
<dbReference type="InterPro" id="IPR004919">
    <property type="entry name" value="GmrSD_N"/>
</dbReference>
<evidence type="ECO:0000313" key="3">
    <source>
        <dbReference type="EMBL" id="PIL34001.1"/>
    </source>
</evidence>
<feature type="compositionally biased region" description="Acidic residues" evidence="1">
    <location>
        <begin position="1"/>
        <end position="16"/>
    </location>
</feature>
<dbReference type="OrthoDB" id="5419821at2759"/>
<feature type="region of interest" description="Disordered" evidence="1">
    <location>
        <begin position="1"/>
        <end position="23"/>
    </location>
</feature>
<protein>
    <recommendedName>
        <fullName evidence="2">GmrSD restriction endonucleases N-terminal domain-containing protein</fullName>
    </recommendedName>
</protein>
<comment type="caution">
    <text evidence="3">The sequence shown here is derived from an EMBL/GenBank/DDBJ whole genome shotgun (WGS) entry which is preliminary data.</text>
</comment>
<dbReference type="AlphaFoldDB" id="A0A2G8SJQ5"/>
<keyword evidence="4" id="KW-1185">Reference proteome</keyword>
<name>A0A2G8SJQ5_9APHY</name>
<proteinExistence type="predicted"/>
<reference evidence="3 4" key="1">
    <citation type="journal article" date="2015" name="Sci. Rep.">
        <title>Chromosome-level genome map provides insights into diverse defense mechanisms in the medicinal fungus Ganoderma sinense.</title>
        <authorList>
            <person name="Zhu Y."/>
            <person name="Xu J."/>
            <person name="Sun C."/>
            <person name="Zhou S."/>
            <person name="Xu H."/>
            <person name="Nelson D.R."/>
            <person name="Qian J."/>
            <person name="Song J."/>
            <person name="Luo H."/>
            <person name="Xiang L."/>
            <person name="Li Y."/>
            <person name="Xu Z."/>
            <person name="Ji A."/>
            <person name="Wang L."/>
            <person name="Lu S."/>
            <person name="Hayward A."/>
            <person name="Sun W."/>
            <person name="Li X."/>
            <person name="Schwartz D.C."/>
            <person name="Wang Y."/>
            <person name="Chen S."/>
        </authorList>
    </citation>
    <scope>NUCLEOTIDE SEQUENCE [LARGE SCALE GENOMIC DNA]</scope>
    <source>
        <strain evidence="3 4">ZZ0214-1</strain>
    </source>
</reference>
<feature type="region of interest" description="Disordered" evidence="1">
    <location>
        <begin position="363"/>
        <end position="394"/>
    </location>
</feature>
<dbReference type="PANTHER" id="PTHR39639:SF1">
    <property type="entry name" value="DUF262 DOMAIN-CONTAINING PROTEIN"/>
    <property type="match status" value="1"/>
</dbReference>